<name>A0A1J7GG97_LUPAN</name>
<dbReference type="GO" id="GO:0005770">
    <property type="term" value="C:late endosome"/>
    <property type="evidence" value="ECO:0007669"/>
    <property type="project" value="TreeGrafter"/>
</dbReference>
<comment type="similarity">
    <text evidence="2">Belongs to the VPS35 family.</text>
</comment>
<dbReference type="AlphaFoldDB" id="A0A1J7GG97"/>
<dbReference type="GO" id="GO:0006886">
    <property type="term" value="P:intracellular protein transport"/>
    <property type="evidence" value="ECO:0007669"/>
    <property type="project" value="TreeGrafter"/>
</dbReference>
<gene>
    <name evidence="6" type="ORF">TanjilG_28412</name>
</gene>
<accession>A0A1J7GG97</accession>
<comment type="subcellular location">
    <subcellularLocation>
        <location evidence="1">Membrane</location>
        <topology evidence="1">Peripheral membrane protein</topology>
    </subcellularLocation>
</comment>
<proteinExistence type="inferred from homology"/>
<evidence type="ECO:0000256" key="1">
    <source>
        <dbReference type="ARBA" id="ARBA00004170"/>
    </source>
</evidence>
<organism evidence="6 7">
    <name type="scientific">Lupinus angustifolius</name>
    <name type="common">Narrow-leaved blue lupine</name>
    <dbReference type="NCBI Taxonomy" id="3871"/>
    <lineage>
        <taxon>Eukaryota</taxon>
        <taxon>Viridiplantae</taxon>
        <taxon>Streptophyta</taxon>
        <taxon>Embryophyta</taxon>
        <taxon>Tracheophyta</taxon>
        <taxon>Spermatophyta</taxon>
        <taxon>Magnoliopsida</taxon>
        <taxon>eudicotyledons</taxon>
        <taxon>Gunneridae</taxon>
        <taxon>Pentapetalae</taxon>
        <taxon>rosids</taxon>
        <taxon>fabids</taxon>
        <taxon>Fabales</taxon>
        <taxon>Fabaceae</taxon>
        <taxon>Papilionoideae</taxon>
        <taxon>50 kb inversion clade</taxon>
        <taxon>genistoids sensu lato</taxon>
        <taxon>core genistoids</taxon>
        <taxon>Genisteae</taxon>
        <taxon>Lupinus</taxon>
    </lineage>
</organism>
<keyword evidence="4" id="KW-0653">Protein transport</keyword>
<dbReference type="GO" id="GO:0030906">
    <property type="term" value="C:retromer, cargo-selective complex"/>
    <property type="evidence" value="ECO:0007669"/>
    <property type="project" value="InterPro"/>
</dbReference>
<dbReference type="EMBL" id="KV862447">
    <property type="protein sequence ID" value="OIV89080.1"/>
    <property type="molecule type" value="Genomic_DNA"/>
</dbReference>
<protein>
    <submittedName>
        <fullName evidence="6">Uncharacterized protein</fullName>
    </submittedName>
</protein>
<dbReference type="GO" id="GO:0005829">
    <property type="term" value="C:cytosol"/>
    <property type="evidence" value="ECO:0007669"/>
    <property type="project" value="GOC"/>
</dbReference>
<evidence type="ECO:0000256" key="4">
    <source>
        <dbReference type="ARBA" id="ARBA00022927"/>
    </source>
</evidence>
<dbReference type="Gramene" id="OIV89080">
    <property type="protein sequence ID" value="OIV89080"/>
    <property type="gene ID" value="TanjilG_28412"/>
</dbReference>
<keyword evidence="7" id="KW-1185">Reference proteome</keyword>
<keyword evidence="5" id="KW-0472">Membrane</keyword>
<dbReference type="InterPro" id="IPR042491">
    <property type="entry name" value="Vps35_C"/>
</dbReference>
<dbReference type="GO" id="GO:0042147">
    <property type="term" value="P:retrograde transport, endosome to Golgi"/>
    <property type="evidence" value="ECO:0007669"/>
    <property type="project" value="InterPro"/>
</dbReference>
<keyword evidence="3" id="KW-0813">Transport</keyword>
<dbReference type="Proteomes" id="UP000188354">
    <property type="component" value="Unassembled WGS sequence"/>
</dbReference>
<evidence type="ECO:0000256" key="2">
    <source>
        <dbReference type="ARBA" id="ARBA00006536"/>
    </source>
</evidence>
<dbReference type="PANTHER" id="PTHR11099">
    <property type="entry name" value="VACUOLAR SORTING PROTEIN 35"/>
    <property type="match status" value="1"/>
</dbReference>
<evidence type="ECO:0000313" key="6">
    <source>
        <dbReference type="EMBL" id="OIV89080.1"/>
    </source>
</evidence>
<dbReference type="Pfam" id="PF03635">
    <property type="entry name" value="Vps35"/>
    <property type="match status" value="1"/>
</dbReference>
<dbReference type="STRING" id="3871.A0A1J7GG97"/>
<evidence type="ECO:0000256" key="3">
    <source>
        <dbReference type="ARBA" id="ARBA00022448"/>
    </source>
</evidence>
<evidence type="ECO:0000256" key="5">
    <source>
        <dbReference type="ARBA" id="ARBA00023136"/>
    </source>
</evidence>
<evidence type="ECO:0000313" key="7">
    <source>
        <dbReference type="Proteomes" id="UP000188354"/>
    </source>
</evidence>
<dbReference type="InterPro" id="IPR005378">
    <property type="entry name" value="Vps35"/>
</dbReference>
<sequence length="264" mass="30326">MVIDRLPYSIEILLESAIHNCEEFQVEALFELIKGLIRILMGFLVMGLASLESSHLPIISSRTSDTFYNKMFSYVDEDDFKEEQNSVARLIQMLYNDDPEDFFKTIETLAGVPAPELTLLLYLQCAEAANDSDLEPVAYEFFTQAHILIPEQITALHLIIGTLQRMHIFVVENMDTLTHKPTGVLIFTSLLNPNLVPFHWTIFNKAFKKARSMQCCLCMLNLFWVDDHDNMKDGERYASIHMKSACFFVLQSMNDCQCLFVVDD</sequence>
<dbReference type="Gene3D" id="1.25.40.660">
    <property type="entry name" value="Vacuolar protein sorting-associated protein 35, helical subcomplex Vps35-C"/>
    <property type="match status" value="1"/>
</dbReference>
<reference evidence="6 7" key="1">
    <citation type="journal article" date="2017" name="Plant Biotechnol. J.">
        <title>A comprehensive draft genome sequence for lupin (Lupinus angustifolius), an emerging health food: insights into plant-microbe interactions and legume evolution.</title>
        <authorList>
            <person name="Hane J.K."/>
            <person name="Ming Y."/>
            <person name="Kamphuis L.G."/>
            <person name="Nelson M.N."/>
            <person name="Garg G."/>
            <person name="Atkins C.A."/>
            <person name="Bayer P.E."/>
            <person name="Bravo A."/>
            <person name="Bringans S."/>
            <person name="Cannon S."/>
            <person name="Edwards D."/>
            <person name="Foley R."/>
            <person name="Gao L.L."/>
            <person name="Harrison M.J."/>
            <person name="Huang W."/>
            <person name="Hurgobin B."/>
            <person name="Li S."/>
            <person name="Liu C.W."/>
            <person name="McGrath A."/>
            <person name="Morahan G."/>
            <person name="Murray J."/>
            <person name="Weller J."/>
            <person name="Jian J."/>
            <person name="Singh K.B."/>
        </authorList>
    </citation>
    <scope>NUCLEOTIDE SEQUENCE [LARGE SCALE GENOMIC DNA]</scope>
    <source>
        <strain evidence="7">cv. Tanjil</strain>
        <tissue evidence="6">Whole plant</tissue>
    </source>
</reference>
<dbReference type="PANTHER" id="PTHR11099:SF0">
    <property type="entry name" value="VACUOLAR PROTEIN SORTING-ASSOCIATED PROTEIN 35"/>
    <property type="match status" value="1"/>
</dbReference>